<dbReference type="AlphaFoldDB" id="A0A4T3F3P7"/>
<gene>
    <name evidence="3" type="ORF">E5222_02640</name>
</gene>
<dbReference type="OrthoDB" id="7398646at2"/>
<name>A0A4T3F3P7_9SPHN</name>
<dbReference type="Proteomes" id="UP000309389">
    <property type="component" value="Unassembled WGS sequence"/>
</dbReference>
<dbReference type="SUPFAM" id="SSF110997">
    <property type="entry name" value="Sporulation related repeat"/>
    <property type="match status" value="1"/>
</dbReference>
<evidence type="ECO:0000256" key="2">
    <source>
        <dbReference type="SAM" id="SignalP"/>
    </source>
</evidence>
<dbReference type="InterPro" id="IPR011990">
    <property type="entry name" value="TPR-like_helical_dom_sf"/>
</dbReference>
<protein>
    <submittedName>
        <fullName evidence="3">SPOR domain-containing protein</fullName>
    </submittedName>
</protein>
<keyword evidence="4" id="KW-1185">Reference proteome</keyword>
<feature type="chain" id="PRO_5020832645" evidence="2">
    <location>
        <begin position="35"/>
        <end position="486"/>
    </location>
</feature>
<feature type="region of interest" description="Disordered" evidence="1">
    <location>
        <begin position="273"/>
        <end position="301"/>
    </location>
</feature>
<dbReference type="Gene3D" id="1.25.40.10">
    <property type="entry name" value="Tetratricopeptide repeat domain"/>
    <property type="match status" value="1"/>
</dbReference>
<feature type="region of interest" description="Disordered" evidence="1">
    <location>
        <begin position="313"/>
        <end position="352"/>
    </location>
</feature>
<sequence length="486" mass="51511">MTSSSGIARRFGASLAAGAIAATSLATLPLALQAQEVVQPTANPAAERLADALRRLSRNPESLPALITAGRASLELNDMDAAEGFFARAQAVDGGNGAVLAGKALVALRQYDPVSALQLFERAGAAGEDLAGYAADHGLAFDLVGDNARAQQLYSQALSRSRNDEVLRRLALSQAISGDQAASEATLLPLLQRRDLAAYRTRAFALAILGREEEAVSIAEAMLPARLARRIGPYLRFMPELTPAQQAAAANLGRFPERAEIGRDDPQLARRMQLPANPAPTGGADERLIPGGEPLGPVSGSTELPALAEVEVETAPPASGVVPQEEAPGPSFSLSEPQPTVDLSPEPVEEPGLSLTDAFADFSLEDSAPASMSGAVDITSIDIPREEREPEPPPPPAHPSRHWVQVATGQDTSAFRFDWRRIVRNADGLLDDAEPYRARWNQTSRLLTGPFETAQEAQELVTELAATGINAFRFTSDEGEEVTALD</sequence>
<comment type="caution">
    <text evidence="3">The sequence shown here is derived from an EMBL/GenBank/DDBJ whole genome shotgun (WGS) entry which is preliminary data.</text>
</comment>
<organism evidence="3 4">
    <name type="scientific">Alteraurantiacibacter aquimixticola</name>
    <dbReference type="NCBI Taxonomy" id="2489173"/>
    <lineage>
        <taxon>Bacteria</taxon>
        <taxon>Pseudomonadati</taxon>
        <taxon>Pseudomonadota</taxon>
        <taxon>Alphaproteobacteria</taxon>
        <taxon>Sphingomonadales</taxon>
        <taxon>Erythrobacteraceae</taxon>
        <taxon>Alteraurantiacibacter</taxon>
    </lineage>
</organism>
<evidence type="ECO:0000256" key="1">
    <source>
        <dbReference type="SAM" id="MobiDB-lite"/>
    </source>
</evidence>
<dbReference type="SUPFAM" id="SSF48452">
    <property type="entry name" value="TPR-like"/>
    <property type="match status" value="1"/>
</dbReference>
<dbReference type="InterPro" id="IPR036680">
    <property type="entry name" value="SPOR-like_sf"/>
</dbReference>
<feature type="signal peptide" evidence="2">
    <location>
        <begin position="1"/>
        <end position="34"/>
    </location>
</feature>
<dbReference type="RefSeq" id="WP_136692166.1">
    <property type="nucleotide sequence ID" value="NZ_SSHH01000001.1"/>
</dbReference>
<accession>A0A4T3F3P7</accession>
<proteinExistence type="predicted"/>
<keyword evidence="2" id="KW-0732">Signal</keyword>
<dbReference type="EMBL" id="SSHH01000001">
    <property type="protein sequence ID" value="TIX51381.1"/>
    <property type="molecule type" value="Genomic_DNA"/>
</dbReference>
<evidence type="ECO:0000313" key="4">
    <source>
        <dbReference type="Proteomes" id="UP000309389"/>
    </source>
</evidence>
<dbReference type="GO" id="GO:0042834">
    <property type="term" value="F:peptidoglycan binding"/>
    <property type="evidence" value="ECO:0007669"/>
    <property type="project" value="InterPro"/>
</dbReference>
<reference evidence="3 4" key="1">
    <citation type="submission" date="2019-04" db="EMBL/GenBank/DDBJ databases">
        <title>Altererythrobacter aquimixticola sp. nov., isolated from sediment of junction between the ocean and a freshwater spring.</title>
        <authorList>
            <person name="Yoon J.-H."/>
        </authorList>
    </citation>
    <scope>NUCLEOTIDE SEQUENCE [LARGE SCALE GENOMIC DNA]</scope>
    <source>
        <strain evidence="3 4">SSKS-13</strain>
    </source>
</reference>
<evidence type="ECO:0000313" key="3">
    <source>
        <dbReference type="EMBL" id="TIX51381.1"/>
    </source>
</evidence>